<dbReference type="SUPFAM" id="SSF53167">
    <property type="entry name" value="Purine and uridine phosphorylases"/>
    <property type="match status" value="1"/>
</dbReference>
<keyword evidence="2 4" id="KW-0808">Transferase</keyword>
<comment type="subcellular location">
    <subcellularLocation>
        <location evidence="4">Cytoplasm</location>
    </subcellularLocation>
    <subcellularLocation>
        <location evidence="4">Nucleus</location>
    </subcellularLocation>
</comment>
<dbReference type="Gene3D" id="3.40.50.1580">
    <property type="entry name" value="Nucleoside phosphorylase domain"/>
    <property type="match status" value="1"/>
</dbReference>
<dbReference type="GO" id="GO:0017061">
    <property type="term" value="F:S-methyl-5-thioadenosine phosphorylase activity"/>
    <property type="evidence" value="ECO:0007669"/>
    <property type="project" value="UniProtKB-UniRule"/>
</dbReference>
<accession>A0A7I8V8K5</accession>
<dbReference type="InterPro" id="IPR035994">
    <property type="entry name" value="Nucleoside_phosphorylase_sf"/>
</dbReference>
<feature type="site" description="Important for substrate specificity" evidence="4">
    <location>
        <position position="170"/>
    </location>
</feature>
<keyword evidence="1 4" id="KW-0328">Glycosyltransferase</keyword>
<dbReference type="GO" id="GO:0005634">
    <property type="term" value="C:nucleus"/>
    <property type="evidence" value="ECO:0007669"/>
    <property type="project" value="UniProtKB-SubCell"/>
</dbReference>
<keyword evidence="4" id="KW-0539">Nucleus</keyword>
<evidence type="ECO:0000313" key="6">
    <source>
        <dbReference type="EMBL" id="CAD5112124.1"/>
    </source>
</evidence>
<name>A0A7I8V8K5_9ANNE</name>
<dbReference type="GO" id="GO:0005829">
    <property type="term" value="C:cytosol"/>
    <property type="evidence" value="ECO:0007669"/>
    <property type="project" value="TreeGrafter"/>
</dbReference>
<proteinExistence type="inferred from homology"/>
<feature type="binding site" evidence="4">
    <location>
        <position position="10"/>
    </location>
    <ligand>
        <name>phosphate</name>
        <dbReference type="ChEBI" id="CHEBI:43474"/>
    </ligand>
</feature>
<dbReference type="PANTHER" id="PTHR42679">
    <property type="entry name" value="S-METHYL-5'-THIOADENOSINE PHOSPHORYLASE"/>
    <property type="match status" value="1"/>
</dbReference>
<comment type="caution">
    <text evidence="6">The sequence shown here is derived from an EMBL/GenBank/DDBJ whole genome shotgun (WGS) entry which is preliminary data.</text>
</comment>
<comment type="similarity">
    <text evidence="4">Belongs to the PNP/MTAP phosphorylase family. MTAP subfamily.</text>
</comment>
<dbReference type="HAMAP" id="MF_01963">
    <property type="entry name" value="MTAP"/>
    <property type="match status" value="1"/>
</dbReference>
<organism evidence="6 7">
    <name type="scientific">Dimorphilus gyrociliatus</name>
    <dbReference type="NCBI Taxonomy" id="2664684"/>
    <lineage>
        <taxon>Eukaryota</taxon>
        <taxon>Metazoa</taxon>
        <taxon>Spiralia</taxon>
        <taxon>Lophotrochozoa</taxon>
        <taxon>Annelida</taxon>
        <taxon>Polychaeta</taxon>
        <taxon>Polychaeta incertae sedis</taxon>
        <taxon>Dinophilidae</taxon>
        <taxon>Dimorphilus</taxon>
    </lineage>
</organism>
<comment type="catalytic activity">
    <reaction evidence="4">
        <text>S-methyl-5'-thioadenosine + phosphate = 5-(methylsulfanyl)-alpha-D-ribose 1-phosphate + adenine</text>
        <dbReference type="Rhea" id="RHEA:11852"/>
        <dbReference type="ChEBI" id="CHEBI:16708"/>
        <dbReference type="ChEBI" id="CHEBI:17509"/>
        <dbReference type="ChEBI" id="CHEBI:43474"/>
        <dbReference type="ChEBI" id="CHEBI:58533"/>
        <dbReference type="EC" id="2.4.2.28"/>
    </reaction>
</comment>
<dbReference type="InterPro" id="IPR000845">
    <property type="entry name" value="Nucleoside_phosphorylase_d"/>
</dbReference>
<feature type="binding site" evidence="4">
    <location>
        <begin position="85"/>
        <end position="86"/>
    </location>
    <ligand>
        <name>phosphate</name>
        <dbReference type="ChEBI" id="CHEBI:43474"/>
    </ligand>
</feature>
<dbReference type="Pfam" id="PF01048">
    <property type="entry name" value="PNP_UDP_1"/>
    <property type="match status" value="1"/>
</dbReference>
<dbReference type="CDD" id="cd09010">
    <property type="entry name" value="MTAP_SsMTAPII_like_MTIP"/>
    <property type="match status" value="1"/>
</dbReference>
<evidence type="ECO:0000259" key="5">
    <source>
        <dbReference type="Pfam" id="PF01048"/>
    </source>
</evidence>
<dbReference type="Proteomes" id="UP000549394">
    <property type="component" value="Unassembled WGS sequence"/>
</dbReference>
<reference evidence="6 7" key="1">
    <citation type="submission" date="2020-08" db="EMBL/GenBank/DDBJ databases">
        <authorList>
            <person name="Hejnol A."/>
        </authorList>
    </citation>
    <scope>NUCLEOTIDE SEQUENCE [LARGE SCALE GENOMIC DNA]</scope>
</reference>
<dbReference type="OrthoDB" id="431409at2759"/>
<dbReference type="EMBL" id="CAJFCJ010000002">
    <property type="protein sequence ID" value="CAD5112124.1"/>
    <property type="molecule type" value="Genomic_DNA"/>
</dbReference>
<dbReference type="InterPro" id="IPR010044">
    <property type="entry name" value="MTAP"/>
</dbReference>
<feature type="binding site" evidence="4">
    <location>
        <begin position="52"/>
        <end position="53"/>
    </location>
    <ligand>
        <name>phosphate</name>
        <dbReference type="ChEBI" id="CHEBI:43474"/>
    </ligand>
</feature>
<dbReference type="PROSITE" id="PS01240">
    <property type="entry name" value="PNP_MTAP_2"/>
    <property type="match status" value="1"/>
</dbReference>
<evidence type="ECO:0000313" key="7">
    <source>
        <dbReference type="Proteomes" id="UP000549394"/>
    </source>
</evidence>
<feature type="site" description="Important for substrate specificity" evidence="4">
    <location>
        <position position="224"/>
    </location>
</feature>
<dbReference type="AlphaFoldDB" id="A0A7I8V8K5"/>
<dbReference type="FunFam" id="3.40.50.1580:FF:000012">
    <property type="entry name" value="Probable 6-oxopurine nucleoside phosphorylase"/>
    <property type="match status" value="1"/>
</dbReference>
<evidence type="ECO:0000256" key="3">
    <source>
        <dbReference type="ARBA" id="ARBA00022726"/>
    </source>
</evidence>
<keyword evidence="4" id="KW-0963">Cytoplasm</keyword>
<dbReference type="UniPathway" id="UPA00904">
    <property type="reaction ID" value="UER00873"/>
</dbReference>
<evidence type="ECO:0000256" key="4">
    <source>
        <dbReference type="HAMAP-Rule" id="MF_03155"/>
    </source>
</evidence>
<evidence type="ECO:0000256" key="2">
    <source>
        <dbReference type="ARBA" id="ARBA00022679"/>
    </source>
</evidence>
<dbReference type="GO" id="GO:0019509">
    <property type="term" value="P:L-methionine salvage from methylthioadenosine"/>
    <property type="evidence" value="ECO:0007669"/>
    <property type="project" value="UniProtKB-UniRule"/>
</dbReference>
<gene>
    <name evidence="6" type="ORF">DGYR_LOCUS1323</name>
</gene>
<dbReference type="EC" id="2.4.2.28" evidence="4"/>
<dbReference type="NCBIfam" id="TIGR01694">
    <property type="entry name" value="MTAP"/>
    <property type="match status" value="1"/>
</dbReference>
<feature type="binding site" evidence="4">
    <location>
        <position position="189"/>
    </location>
    <ligand>
        <name>phosphate</name>
        <dbReference type="ChEBI" id="CHEBI:43474"/>
    </ligand>
</feature>
<feature type="binding site" evidence="4">
    <location>
        <begin position="212"/>
        <end position="214"/>
    </location>
    <ligand>
        <name>substrate</name>
    </ligand>
</feature>
<protein>
    <recommendedName>
        <fullName evidence="4">S-methyl-5'-thioadenosine phosphorylase</fullName>
        <ecNumber evidence="4">2.4.2.28</ecNumber>
    </recommendedName>
    <alternativeName>
        <fullName evidence="4">5'-methylthioadenosine phosphorylase</fullName>
        <shortName evidence="4">MTA phosphorylase</shortName>
        <shortName evidence="4">MTAP</shortName>
        <shortName evidence="4">MTAPase</shortName>
    </alternativeName>
</protein>
<comment type="function">
    <text evidence="4">Catalyzes the reversible phosphorylation of S-methyl-5'-thioadenosine (MTA) to adenine and 5-methylthioribose-1-phosphate. Involved in the breakdown of MTA, a major by-product of polyamine biosynthesis. Responsible for the first step in the methionine salvage pathway after MTA has been generated from S-adenosylmethionine. Has broad substrate specificity with 6-aminopurine nucleosides as preferred substrates.</text>
</comment>
<dbReference type="GO" id="GO:0006166">
    <property type="term" value="P:purine ribonucleoside salvage"/>
    <property type="evidence" value="ECO:0007669"/>
    <property type="project" value="UniProtKB-KW"/>
</dbReference>
<feature type="binding site" evidence="4">
    <location>
        <position position="188"/>
    </location>
    <ligand>
        <name>substrate</name>
    </ligand>
</feature>
<feature type="domain" description="Nucleoside phosphorylase" evidence="5">
    <location>
        <begin position="3"/>
        <end position="246"/>
    </location>
</feature>
<comment type="subunit">
    <text evidence="4">Homotrimer.</text>
</comment>
<evidence type="ECO:0000256" key="1">
    <source>
        <dbReference type="ARBA" id="ARBA00022676"/>
    </source>
</evidence>
<comment type="pathway">
    <text evidence="4">Amino-acid biosynthesis; L-methionine biosynthesis via salvage pathway; S-methyl-5-thio-alpha-D-ribose 1-phosphate from S-methyl-5'-thioadenosine (phosphorylase route): step 1/1.</text>
</comment>
<dbReference type="InterPro" id="IPR018099">
    <property type="entry name" value="Purine_phosphorylase-2_CS"/>
</dbReference>
<dbReference type="PANTHER" id="PTHR42679:SF2">
    <property type="entry name" value="S-METHYL-5'-THIOADENOSINE PHOSPHORYLASE"/>
    <property type="match status" value="1"/>
</dbReference>
<sequence>MVKIGIIGGTGMDDPHLWENRVEKDVDTPYGKPSDKLIVGRIKNIECVLLSRHGRKHNINPTNVNYQANMYAFWKEGCSHVIVTTACGSLKDEMAPGHLVFLDQFIDRTNKRPLTMFDGGENSLKGVCHIPMGMPFCNNLREVLINCAKELQLPFHSTGTTVTIEGPRFSTKAESFLFKSWNCDIVNMTTVPEVTLAKELGMSYASIALVTDYDCWKENEEVSVESVMKQMKENADRASKLILHAIPVIASKDWTKIIKDNQDLVESSTM</sequence>
<keyword evidence="3 4" id="KW-0660">Purine salvage</keyword>
<keyword evidence="7" id="KW-1185">Reference proteome</keyword>